<keyword evidence="5 6" id="KW-0472">Membrane</keyword>
<evidence type="ECO:0008006" key="9">
    <source>
        <dbReference type="Google" id="ProtNLM"/>
    </source>
</evidence>
<proteinExistence type="inferred from homology"/>
<accession>A0ABR1F8B0</accession>
<keyword evidence="4 6" id="KW-1133">Transmembrane helix</keyword>
<evidence type="ECO:0000313" key="8">
    <source>
        <dbReference type="Proteomes" id="UP001498771"/>
    </source>
</evidence>
<dbReference type="Pfam" id="PF03647">
    <property type="entry name" value="Tmemb_14"/>
    <property type="match status" value="1"/>
</dbReference>
<dbReference type="Gene3D" id="1.10.10.1740">
    <property type="entry name" value="Transmembrane protein 14-like"/>
    <property type="match status" value="1"/>
</dbReference>
<dbReference type="RefSeq" id="XP_064768396.1">
    <property type="nucleotide sequence ID" value="XM_064909730.1"/>
</dbReference>
<protein>
    <recommendedName>
        <fullName evidence="9">Transmembrane protein 14</fullName>
    </recommendedName>
</protein>
<evidence type="ECO:0000256" key="6">
    <source>
        <dbReference type="SAM" id="Phobius"/>
    </source>
</evidence>
<comment type="subcellular location">
    <subcellularLocation>
        <location evidence="1">Membrane</location>
    </subcellularLocation>
</comment>
<evidence type="ECO:0000256" key="5">
    <source>
        <dbReference type="ARBA" id="ARBA00023136"/>
    </source>
</evidence>
<feature type="transmembrane region" description="Helical" evidence="6">
    <location>
        <begin position="29"/>
        <end position="46"/>
    </location>
</feature>
<name>A0ABR1F8B0_9ASCO</name>
<organism evidence="7 8">
    <name type="scientific">Myxozyma melibiosi</name>
    <dbReference type="NCBI Taxonomy" id="54550"/>
    <lineage>
        <taxon>Eukaryota</taxon>
        <taxon>Fungi</taxon>
        <taxon>Dikarya</taxon>
        <taxon>Ascomycota</taxon>
        <taxon>Saccharomycotina</taxon>
        <taxon>Lipomycetes</taxon>
        <taxon>Lipomycetales</taxon>
        <taxon>Lipomycetaceae</taxon>
        <taxon>Myxozyma</taxon>
    </lineage>
</organism>
<dbReference type="PANTHER" id="PTHR12668">
    <property type="entry name" value="TRANSMEMBRANE PROTEIN 14, 15"/>
    <property type="match status" value="1"/>
</dbReference>
<sequence length="103" mass="11037">MEHPAYTMAAACILGGVAGYVRKRSVPSLFGGLTVGIMYGAGAYLMHQNQDYGVHLALSASILLTAASAPRALKLRAPVPLFLTALGLLTTSYYGKKYYDFYV</sequence>
<dbReference type="InterPro" id="IPR005349">
    <property type="entry name" value="TMEM14"/>
</dbReference>
<feature type="transmembrane region" description="Helical" evidence="6">
    <location>
        <begin position="77"/>
        <end position="95"/>
    </location>
</feature>
<feature type="transmembrane region" description="Helical" evidence="6">
    <location>
        <begin position="6"/>
        <end position="22"/>
    </location>
</feature>
<comment type="caution">
    <text evidence="7">The sequence shown here is derived from an EMBL/GenBank/DDBJ whole genome shotgun (WGS) entry which is preliminary data.</text>
</comment>
<keyword evidence="8" id="KW-1185">Reference proteome</keyword>
<dbReference type="PANTHER" id="PTHR12668:SF53">
    <property type="entry name" value="TMEM14 PROTEIN HOMOLOG YJR085C"/>
    <property type="match status" value="1"/>
</dbReference>
<reference evidence="7 8" key="1">
    <citation type="submission" date="2024-03" db="EMBL/GenBank/DDBJ databases">
        <title>Genome-scale model development and genomic sequencing of the oleaginous clade Lipomyces.</title>
        <authorList>
            <consortium name="Lawrence Berkeley National Laboratory"/>
            <person name="Czajka J.J."/>
            <person name="Han Y."/>
            <person name="Kim J."/>
            <person name="Mondo S.J."/>
            <person name="Hofstad B.A."/>
            <person name="Robles A."/>
            <person name="Haridas S."/>
            <person name="Riley R."/>
            <person name="LaButti K."/>
            <person name="Pangilinan J."/>
            <person name="Andreopoulos W."/>
            <person name="Lipzen A."/>
            <person name="Yan J."/>
            <person name="Wang M."/>
            <person name="Ng V."/>
            <person name="Grigoriev I.V."/>
            <person name="Spatafora J.W."/>
            <person name="Magnuson J.K."/>
            <person name="Baker S.E."/>
            <person name="Pomraning K.R."/>
        </authorList>
    </citation>
    <scope>NUCLEOTIDE SEQUENCE [LARGE SCALE GENOMIC DNA]</scope>
    <source>
        <strain evidence="7 8">Phaff 52-87</strain>
    </source>
</reference>
<comment type="similarity">
    <text evidence="2">Belongs to the TMEM14 family.</text>
</comment>
<evidence type="ECO:0000256" key="1">
    <source>
        <dbReference type="ARBA" id="ARBA00004370"/>
    </source>
</evidence>
<evidence type="ECO:0000313" key="7">
    <source>
        <dbReference type="EMBL" id="KAK7205363.1"/>
    </source>
</evidence>
<dbReference type="InterPro" id="IPR044890">
    <property type="entry name" value="TMEM14_sf"/>
</dbReference>
<dbReference type="GeneID" id="90035242"/>
<dbReference type="Proteomes" id="UP001498771">
    <property type="component" value="Unassembled WGS sequence"/>
</dbReference>
<dbReference type="EMBL" id="JBBJBU010000005">
    <property type="protein sequence ID" value="KAK7205363.1"/>
    <property type="molecule type" value="Genomic_DNA"/>
</dbReference>
<evidence type="ECO:0000256" key="4">
    <source>
        <dbReference type="ARBA" id="ARBA00022989"/>
    </source>
</evidence>
<evidence type="ECO:0000256" key="3">
    <source>
        <dbReference type="ARBA" id="ARBA00022692"/>
    </source>
</evidence>
<keyword evidence="3 6" id="KW-0812">Transmembrane</keyword>
<gene>
    <name evidence="7" type="ORF">BZA70DRAFT_154129</name>
</gene>
<evidence type="ECO:0000256" key="2">
    <source>
        <dbReference type="ARBA" id="ARBA00007590"/>
    </source>
</evidence>